<reference evidence="3 4" key="1">
    <citation type="journal article" date="2022" name="bioRxiv">
        <title>Genomics of Preaxostyla Flagellates Illuminates Evolutionary Transitions and the Path Towards Mitochondrial Loss.</title>
        <authorList>
            <person name="Novak L.V.F."/>
            <person name="Treitli S.C."/>
            <person name="Pyrih J."/>
            <person name="Halakuc P."/>
            <person name="Pipaliya S.V."/>
            <person name="Vacek V."/>
            <person name="Brzon O."/>
            <person name="Soukal P."/>
            <person name="Eme L."/>
            <person name="Dacks J.B."/>
            <person name="Karnkowska A."/>
            <person name="Elias M."/>
            <person name="Hampl V."/>
        </authorList>
    </citation>
    <scope>NUCLEOTIDE SEQUENCE [LARGE SCALE GENOMIC DNA]</scope>
    <source>
        <strain evidence="3">NAU3</strain>
        <tissue evidence="3">Gut</tissue>
    </source>
</reference>
<organism evidence="3 4">
    <name type="scientific">Blattamonas nauphoetae</name>
    <dbReference type="NCBI Taxonomy" id="2049346"/>
    <lineage>
        <taxon>Eukaryota</taxon>
        <taxon>Metamonada</taxon>
        <taxon>Preaxostyla</taxon>
        <taxon>Oxymonadida</taxon>
        <taxon>Blattamonas</taxon>
    </lineage>
</organism>
<dbReference type="EMBL" id="JARBJD010000329">
    <property type="protein sequence ID" value="KAK2943771.1"/>
    <property type="molecule type" value="Genomic_DNA"/>
</dbReference>
<feature type="transmembrane region" description="Helical" evidence="1">
    <location>
        <begin position="858"/>
        <end position="883"/>
    </location>
</feature>
<keyword evidence="1" id="KW-1133">Transmembrane helix</keyword>
<evidence type="ECO:0000313" key="4">
    <source>
        <dbReference type="Proteomes" id="UP001281761"/>
    </source>
</evidence>
<evidence type="ECO:0000256" key="1">
    <source>
        <dbReference type="SAM" id="Phobius"/>
    </source>
</evidence>
<comment type="caution">
    <text evidence="3">The sequence shown here is derived from an EMBL/GenBank/DDBJ whole genome shotgun (WGS) entry which is preliminary data.</text>
</comment>
<proteinExistence type="predicted"/>
<accession>A0ABQ9WW94</accession>
<dbReference type="InterPro" id="IPR011050">
    <property type="entry name" value="Pectin_lyase_fold/virulence"/>
</dbReference>
<keyword evidence="4" id="KW-1185">Reference proteome</keyword>
<protein>
    <submittedName>
        <fullName evidence="3">Uncharacterized protein</fullName>
    </submittedName>
</protein>
<keyword evidence="1" id="KW-0812">Transmembrane</keyword>
<name>A0ABQ9WW94_9EUKA</name>
<evidence type="ECO:0000313" key="3">
    <source>
        <dbReference type="EMBL" id="KAK2943771.1"/>
    </source>
</evidence>
<keyword evidence="2" id="KW-0732">Signal</keyword>
<dbReference type="Proteomes" id="UP001281761">
    <property type="component" value="Unassembled WGS sequence"/>
</dbReference>
<feature type="chain" id="PRO_5045475792" evidence="2">
    <location>
        <begin position="16"/>
        <end position="898"/>
    </location>
</feature>
<keyword evidence="1" id="KW-0472">Membrane</keyword>
<gene>
    <name evidence="3" type="ORF">BLNAU_21309</name>
</gene>
<sequence length="898" mass="98807">MLLSLLTILAAFLHADSIFVNCGSGGSDSETCGTSDEPCKTIKFGSDKISTLQEGERNLTLSPGFFDSSPIVHDTADYTLTVKGETRSQTIIYRNKNDDDIPITLKSGTLGLQQFSYVHTHSENVGAFLSVEQGTITVIFVTVSADPTGSLYEYPTSVVILTSGSVNFTQTSFTGFTLESQPLFSKAPAVSGYINSTVFHTIARNEGNGSVFELTLSDGKNWTIIDGAFSNCQCRNGAGGAIWAKVHPNTQLLVTGVYGTIFEGCQSAAEEKTTSKGGAVYVYAETGYCIFTFQNTRFRTNSAAYGTNVFIDVNILKNVAKLNTVFLCDFNQNDINGFVGHNAHKTDVYLPLAPYVRSHPLELSFAADGQDQEKCGYIDYPCKTFGYMKSRRWKRSTSLLTVNGESVIDQEIVVQEVPFKITNLDPLASVRLEDSEEKNQENGLITFKQQKLTFDGITLELGKSTHSSFIYGDGGDFKMDWCGLRQTDPSIPLELSFLKMINGATATLSRTVVVNTRFNLPAMVFEDVSVVSISGSVFRESISHDSSYIVMTSTVPVDSDDCMTCMIEDSILDYSTEHTLSNPEGAIVSFTQYAVIISDTQISTNLYPLDSYANGNVCGWSDSVIRLVRCDTFITYCDFQSSPLGGLSVVGGKLVIDDTQFSRMSGNDEVFPSAKKNIHCKAKADIQLKNVHFGSGAFQAKNVKVDTWIFDEDQTCSISGSNYNPKVPLFYPILYYSNSFHETAEDNSTVHLIELYGHNFYPCDMKAKITMFKEWTNQSTEDVVVSMEYEIGSFVYETMCDLRIPDTNLPSRNFTSSNITLLFGRVFEESTPAVKVPLIEVVEPTPDNKLSKAVKASFIILGTVCGLLCAAIVVLIIIMIIVIRKKNNAKYSYVGINE</sequence>
<feature type="signal peptide" evidence="2">
    <location>
        <begin position="1"/>
        <end position="15"/>
    </location>
</feature>
<evidence type="ECO:0000256" key="2">
    <source>
        <dbReference type="SAM" id="SignalP"/>
    </source>
</evidence>
<dbReference type="SUPFAM" id="SSF51126">
    <property type="entry name" value="Pectin lyase-like"/>
    <property type="match status" value="1"/>
</dbReference>